<evidence type="ECO:0000256" key="1">
    <source>
        <dbReference type="SAM" id="Phobius"/>
    </source>
</evidence>
<reference evidence="2" key="2">
    <citation type="journal article" date="2021" name="PeerJ">
        <title>Extensive microbial diversity within the chicken gut microbiome revealed by metagenomics and culture.</title>
        <authorList>
            <person name="Gilroy R."/>
            <person name="Ravi A."/>
            <person name="Getino M."/>
            <person name="Pursley I."/>
            <person name="Horton D.L."/>
            <person name="Alikhan N.F."/>
            <person name="Baker D."/>
            <person name="Gharbi K."/>
            <person name="Hall N."/>
            <person name="Watson M."/>
            <person name="Adriaenssens E.M."/>
            <person name="Foster-Nyarko E."/>
            <person name="Jarju S."/>
            <person name="Secka A."/>
            <person name="Antonio M."/>
            <person name="Oren A."/>
            <person name="Chaudhuri R.R."/>
            <person name="La Ragione R."/>
            <person name="Hildebrand F."/>
            <person name="Pallen M.J."/>
        </authorList>
    </citation>
    <scope>NUCLEOTIDE SEQUENCE</scope>
    <source>
        <strain evidence="2">ChiSjej6B24-2974</strain>
    </source>
</reference>
<feature type="transmembrane region" description="Helical" evidence="1">
    <location>
        <begin position="286"/>
        <end position="307"/>
    </location>
</feature>
<reference evidence="2" key="1">
    <citation type="submission" date="2020-10" db="EMBL/GenBank/DDBJ databases">
        <authorList>
            <person name="Gilroy R."/>
        </authorList>
    </citation>
    <scope>NUCLEOTIDE SEQUENCE</scope>
    <source>
        <strain evidence="2">ChiSjej6B24-2974</strain>
    </source>
</reference>
<gene>
    <name evidence="2" type="ORF">IAA52_06780</name>
</gene>
<dbReference type="Proteomes" id="UP000824260">
    <property type="component" value="Unassembled WGS sequence"/>
</dbReference>
<evidence type="ECO:0000313" key="2">
    <source>
        <dbReference type="EMBL" id="HIQ82791.1"/>
    </source>
</evidence>
<evidence type="ECO:0000313" key="3">
    <source>
        <dbReference type="Proteomes" id="UP000824260"/>
    </source>
</evidence>
<comment type="caution">
    <text evidence="2">The sequence shown here is derived from an EMBL/GenBank/DDBJ whole genome shotgun (WGS) entry which is preliminary data.</text>
</comment>
<accession>A0A9D1CWH4</accession>
<proteinExistence type="predicted"/>
<feature type="transmembrane region" description="Helical" evidence="1">
    <location>
        <begin position="104"/>
        <end position="122"/>
    </location>
</feature>
<sequence>MDFWQNIGPFVLAVVAVIINGVPQLLYAQARGFALKPAGLAYLVGAFGNLFTGSVTPISSQAETITVASVKKDLRNNVSSILLAAVLMIILGLCGGVTKISDFAGPAVVSGMMSGVGLILAGVSWDMFGQEKRTTLVSIVSAILAYAIFLNDANKVVWTIFISVAVSTADFLLLQKRRVDLSTLVEPGRETVEMSAEWRFWKKAYWSDFNLIKPTINLSVILGALSLMMLNIGANISFGGITASMAGTAQNFDHLSIINSLADIPSALFGGPPIEAIISGTAGAPWPVLCGIVFMLVMGVLILLGLIGRLGKYLPAQSISGFLLVIGIVMTFAPNLTAVTASDNAMSGYIALGVTAWSKNPFLGMVAGVLVRYLGAYVGLV</sequence>
<feature type="transmembrane region" description="Helical" evidence="1">
    <location>
        <begin position="7"/>
        <end position="27"/>
    </location>
</feature>
<keyword evidence="1" id="KW-0472">Membrane</keyword>
<feature type="transmembrane region" description="Helical" evidence="1">
    <location>
        <begin position="319"/>
        <end position="341"/>
    </location>
</feature>
<keyword evidence="1" id="KW-0812">Transmembrane</keyword>
<feature type="transmembrane region" description="Helical" evidence="1">
    <location>
        <begin position="156"/>
        <end position="174"/>
    </location>
</feature>
<dbReference type="EMBL" id="DVFZ01000068">
    <property type="protein sequence ID" value="HIQ82791.1"/>
    <property type="molecule type" value="Genomic_DNA"/>
</dbReference>
<keyword evidence="1" id="KW-1133">Transmembrane helix</keyword>
<feature type="transmembrane region" description="Helical" evidence="1">
    <location>
        <begin position="361"/>
        <end position="380"/>
    </location>
</feature>
<feature type="transmembrane region" description="Helical" evidence="1">
    <location>
        <begin position="134"/>
        <end position="150"/>
    </location>
</feature>
<name>A0A9D1CWH4_9FIRM</name>
<organism evidence="2 3">
    <name type="scientific">Candidatus Pullichristensenella stercorigallinarum</name>
    <dbReference type="NCBI Taxonomy" id="2840909"/>
    <lineage>
        <taxon>Bacteria</taxon>
        <taxon>Bacillati</taxon>
        <taxon>Bacillota</taxon>
        <taxon>Clostridia</taxon>
        <taxon>Candidatus Pullichristensenella</taxon>
    </lineage>
</organism>
<feature type="transmembrane region" description="Helical" evidence="1">
    <location>
        <begin position="78"/>
        <end position="98"/>
    </location>
</feature>
<feature type="transmembrane region" description="Helical" evidence="1">
    <location>
        <begin position="216"/>
        <end position="238"/>
    </location>
</feature>
<dbReference type="AlphaFoldDB" id="A0A9D1CWH4"/>
<feature type="transmembrane region" description="Helical" evidence="1">
    <location>
        <begin position="39"/>
        <end position="58"/>
    </location>
</feature>
<protein>
    <submittedName>
        <fullName evidence="2">Xanthine/uracil permease</fullName>
    </submittedName>
</protein>